<dbReference type="AlphaFoldDB" id="A0A8H3M1A1"/>
<organism evidence="1 2">
    <name type="scientific">Rhizophagus clarus</name>
    <dbReference type="NCBI Taxonomy" id="94130"/>
    <lineage>
        <taxon>Eukaryota</taxon>
        <taxon>Fungi</taxon>
        <taxon>Fungi incertae sedis</taxon>
        <taxon>Mucoromycota</taxon>
        <taxon>Glomeromycotina</taxon>
        <taxon>Glomeromycetes</taxon>
        <taxon>Glomerales</taxon>
        <taxon>Glomeraceae</taxon>
        <taxon>Rhizophagus</taxon>
    </lineage>
</organism>
<comment type="caution">
    <text evidence="1">The sequence shown here is derived from an EMBL/GenBank/DDBJ whole genome shotgun (WGS) entry which is preliminary data.</text>
</comment>
<dbReference type="EMBL" id="BLAL01000244">
    <property type="protein sequence ID" value="GES95791.1"/>
    <property type="molecule type" value="Genomic_DNA"/>
</dbReference>
<dbReference type="Proteomes" id="UP000615446">
    <property type="component" value="Unassembled WGS sequence"/>
</dbReference>
<reference evidence="1" key="1">
    <citation type="submission" date="2019-10" db="EMBL/GenBank/DDBJ databases">
        <title>Conservation and host-specific expression of non-tandemly repeated heterogenous ribosome RNA gene in arbuscular mycorrhizal fungi.</title>
        <authorList>
            <person name="Maeda T."/>
            <person name="Kobayashi Y."/>
            <person name="Nakagawa T."/>
            <person name="Ezawa T."/>
            <person name="Yamaguchi K."/>
            <person name="Bino T."/>
            <person name="Nishimoto Y."/>
            <person name="Shigenobu S."/>
            <person name="Kawaguchi M."/>
        </authorList>
    </citation>
    <scope>NUCLEOTIDE SEQUENCE</scope>
    <source>
        <strain evidence="1">HR1</strain>
    </source>
</reference>
<gene>
    <name evidence="1" type="ORF">RCL2_002245400</name>
</gene>
<evidence type="ECO:0000313" key="2">
    <source>
        <dbReference type="Proteomes" id="UP000615446"/>
    </source>
</evidence>
<accession>A0A8H3M1A1</accession>
<protein>
    <submittedName>
        <fullName evidence="1">Uncharacterized protein</fullName>
    </submittedName>
</protein>
<evidence type="ECO:0000313" key="1">
    <source>
        <dbReference type="EMBL" id="GES95791.1"/>
    </source>
</evidence>
<sequence length="68" mass="7808">MAPSQQPHVIENHGLAKKQSIILQLLITVQNHVILLKDYFLLPKSTKVNVMMMFLVLLQLPFLKLQLS</sequence>
<name>A0A8H3M1A1_9GLOM</name>
<proteinExistence type="predicted"/>